<keyword evidence="7" id="KW-1185">Reference proteome</keyword>
<keyword evidence="1 3" id="KW-0022">Alpha-amylase inhibitor</keyword>
<dbReference type="GO" id="GO:0015066">
    <property type="term" value="F:alpha-amylase inhibitor activity"/>
    <property type="evidence" value="ECO:0007669"/>
    <property type="project" value="UniProtKB-UniRule"/>
</dbReference>
<dbReference type="AlphaFoldDB" id="A0A918H2Y0"/>
<reference evidence="6" key="2">
    <citation type="submission" date="2020-09" db="EMBL/GenBank/DDBJ databases">
        <authorList>
            <person name="Sun Q."/>
            <person name="Ohkuma M."/>
        </authorList>
    </citation>
    <scope>NUCLEOTIDE SEQUENCE</scope>
    <source>
        <strain evidence="6">JCM 4125</strain>
    </source>
</reference>
<comment type="caution">
    <text evidence="6">The sequence shown here is derived from an EMBL/GenBank/DDBJ whole genome shotgun (WGS) entry which is preliminary data.</text>
</comment>
<evidence type="ECO:0000256" key="4">
    <source>
        <dbReference type="PIRSR" id="PIRSR001658-50"/>
    </source>
</evidence>
<feature type="disulfide bond" evidence="4">
    <location>
        <begin position="75"/>
        <end position="103"/>
    </location>
</feature>
<evidence type="ECO:0000313" key="6">
    <source>
        <dbReference type="EMBL" id="GGT33235.1"/>
    </source>
</evidence>
<feature type="disulfide bond" evidence="4">
    <location>
        <begin position="41"/>
        <end position="57"/>
    </location>
</feature>
<keyword evidence="5" id="KW-0732">Signal</keyword>
<dbReference type="EMBL" id="BMSA01000001">
    <property type="protein sequence ID" value="GGT33235.1"/>
    <property type="molecule type" value="Genomic_DNA"/>
</dbReference>
<comment type="function">
    <text evidence="3">Inhibits mammalian alpha-amylases specifically but has no action on plant and microbial alpha-amylases.</text>
</comment>
<name>A0A918H2Y0_9ACTN</name>
<dbReference type="InterPro" id="IPR036379">
    <property type="entry name" value="A-amylase_inhib_sf"/>
</dbReference>
<evidence type="ECO:0000256" key="5">
    <source>
        <dbReference type="SAM" id="SignalP"/>
    </source>
</evidence>
<evidence type="ECO:0000256" key="1">
    <source>
        <dbReference type="ARBA" id="ARBA00022579"/>
    </source>
</evidence>
<gene>
    <name evidence="6" type="ORF">GCM10010226_06930</name>
</gene>
<dbReference type="Gene3D" id="2.60.40.20">
    <property type="entry name" value="Alpha-amylase inhibitor"/>
    <property type="match status" value="1"/>
</dbReference>
<evidence type="ECO:0000313" key="7">
    <source>
        <dbReference type="Proteomes" id="UP000646776"/>
    </source>
</evidence>
<dbReference type="SUPFAM" id="SSF49498">
    <property type="entry name" value="alpha-Amylase inhibitor tendamistat"/>
    <property type="match status" value="1"/>
</dbReference>
<reference evidence="6" key="1">
    <citation type="journal article" date="2014" name="Int. J. Syst. Evol. Microbiol.">
        <title>Complete genome sequence of Corynebacterium casei LMG S-19264T (=DSM 44701T), isolated from a smear-ripened cheese.</title>
        <authorList>
            <consortium name="US DOE Joint Genome Institute (JGI-PGF)"/>
            <person name="Walter F."/>
            <person name="Albersmeier A."/>
            <person name="Kalinowski J."/>
            <person name="Ruckert C."/>
        </authorList>
    </citation>
    <scope>NUCLEOTIDE SEQUENCE</scope>
    <source>
        <strain evidence="6">JCM 4125</strain>
    </source>
</reference>
<accession>A0A918H2Y0</accession>
<keyword evidence="2 4" id="KW-1015">Disulfide bond</keyword>
<dbReference type="InterPro" id="IPR000833">
    <property type="entry name" value="A-amylase_inhib"/>
</dbReference>
<evidence type="ECO:0000256" key="2">
    <source>
        <dbReference type="ARBA" id="ARBA00023157"/>
    </source>
</evidence>
<dbReference type="SMART" id="SM00783">
    <property type="entry name" value="A_amylase_inhib"/>
    <property type="match status" value="1"/>
</dbReference>
<feature type="chain" id="PRO_5037181439" description="Alpha-amylase inhibitor" evidence="5">
    <location>
        <begin position="31"/>
        <end position="104"/>
    </location>
</feature>
<proteinExistence type="predicted"/>
<sequence length="104" mass="10768">MWRRIHRHLACAGAGVGLLLTLTAAGSASAAPAAAEPAPACVALYESWRYMQAGNDCAETATVKVVYQDGAEGLCHTVRPGEVTTIGEGYLGLHGHAAYVALCQ</sequence>
<dbReference type="PIRSF" id="PIRSF001658">
    <property type="entry name" value="Amylase_inhib"/>
    <property type="match status" value="1"/>
</dbReference>
<organism evidence="6 7">
    <name type="scientific">Streptomyces phaeofaciens</name>
    <dbReference type="NCBI Taxonomy" id="68254"/>
    <lineage>
        <taxon>Bacteria</taxon>
        <taxon>Bacillati</taxon>
        <taxon>Actinomycetota</taxon>
        <taxon>Actinomycetes</taxon>
        <taxon>Kitasatosporales</taxon>
        <taxon>Streptomycetaceae</taxon>
        <taxon>Streptomyces</taxon>
    </lineage>
</organism>
<dbReference type="Proteomes" id="UP000646776">
    <property type="component" value="Unassembled WGS sequence"/>
</dbReference>
<feature type="signal peptide" evidence="5">
    <location>
        <begin position="1"/>
        <end position="30"/>
    </location>
</feature>
<dbReference type="Pfam" id="PF01356">
    <property type="entry name" value="A_amylase_inhib"/>
    <property type="match status" value="1"/>
</dbReference>
<dbReference type="RefSeq" id="WP_189707266.1">
    <property type="nucleotide sequence ID" value="NZ_BMSA01000001.1"/>
</dbReference>
<protein>
    <recommendedName>
        <fullName evidence="3">Alpha-amylase inhibitor</fullName>
    </recommendedName>
</protein>
<evidence type="ECO:0000256" key="3">
    <source>
        <dbReference type="PIRNR" id="PIRNR001658"/>
    </source>
</evidence>